<dbReference type="AlphaFoldDB" id="A0AAD7GCA2"/>
<comment type="caution">
    <text evidence="2">The sequence shown here is derived from an EMBL/GenBank/DDBJ whole genome shotgun (WGS) entry which is preliminary data.</text>
</comment>
<name>A0AAD7GCA2_MYCRO</name>
<proteinExistence type="predicted"/>
<keyword evidence="3" id="KW-1185">Reference proteome</keyword>
<evidence type="ECO:0000313" key="3">
    <source>
        <dbReference type="Proteomes" id="UP001221757"/>
    </source>
</evidence>
<dbReference type="EMBL" id="JARKIE010000147">
    <property type="protein sequence ID" value="KAJ7675533.1"/>
    <property type="molecule type" value="Genomic_DNA"/>
</dbReference>
<feature type="region of interest" description="Disordered" evidence="1">
    <location>
        <begin position="76"/>
        <end position="106"/>
    </location>
</feature>
<gene>
    <name evidence="2" type="ORF">B0H17DRAFT_1140159</name>
</gene>
<sequence>MCRRRGKQRGWRWIQMGKLPQHIPTNEEHLVKERLRKYAQNWPKPRLSTSDGALFKQLSGRLGDVVDAVRLKKKIGKPEKGKRKAGAVKADCDEEDSDFPEALGTS</sequence>
<dbReference type="Proteomes" id="UP001221757">
    <property type="component" value="Unassembled WGS sequence"/>
</dbReference>
<accession>A0AAD7GCA2</accession>
<protein>
    <submittedName>
        <fullName evidence="2">Uncharacterized protein</fullName>
    </submittedName>
</protein>
<reference evidence="2" key="1">
    <citation type="submission" date="2023-03" db="EMBL/GenBank/DDBJ databases">
        <title>Massive genome expansion in bonnet fungi (Mycena s.s.) driven by repeated elements and novel gene families across ecological guilds.</title>
        <authorList>
            <consortium name="Lawrence Berkeley National Laboratory"/>
            <person name="Harder C.B."/>
            <person name="Miyauchi S."/>
            <person name="Viragh M."/>
            <person name="Kuo A."/>
            <person name="Thoen E."/>
            <person name="Andreopoulos B."/>
            <person name="Lu D."/>
            <person name="Skrede I."/>
            <person name="Drula E."/>
            <person name="Henrissat B."/>
            <person name="Morin E."/>
            <person name="Kohler A."/>
            <person name="Barry K."/>
            <person name="LaButti K."/>
            <person name="Morin E."/>
            <person name="Salamov A."/>
            <person name="Lipzen A."/>
            <person name="Mereny Z."/>
            <person name="Hegedus B."/>
            <person name="Baldrian P."/>
            <person name="Stursova M."/>
            <person name="Weitz H."/>
            <person name="Taylor A."/>
            <person name="Grigoriev I.V."/>
            <person name="Nagy L.G."/>
            <person name="Martin F."/>
            <person name="Kauserud H."/>
        </authorList>
    </citation>
    <scope>NUCLEOTIDE SEQUENCE</scope>
    <source>
        <strain evidence="2">CBHHK067</strain>
    </source>
</reference>
<evidence type="ECO:0000313" key="2">
    <source>
        <dbReference type="EMBL" id="KAJ7675533.1"/>
    </source>
</evidence>
<feature type="compositionally biased region" description="Basic residues" evidence="1">
    <location>
        <begin position="76"/>
        <end position="86"/>
    </location>
</feature>
<evidence type="ECO:0000256" key="1">
    <source>
        <dbReference type="SAM" id="MobiDB-lite"/>
    </source>
</evidence>
<organism evidence="2 3">
    <name type="scientific">Mycena rosella</name>
    <name type="common">Pink bonnet</name>
    <name type="synonym">Agaricus rosellus</name>
    <dbReference type="NCBI Taxonomy" id="1033263"/>
    <lineage>
        <taxon>Eukaryota</taxon>
        <taxon>Fungi</taxon>
        <taxon>Dikarya</taxon>
        <taxon>Basidiomycota</taxon>
        <taxon>Agaricomycotina</taxon>
        <taxon>Agaricomycetes</taxon>
        <taxon>Agaricomycetidae</taxon>
        <taxon>Agaricales</taxon>
        <taxon>Marasmiineae</taxon>
        <taxon>Mycenaceae</taxon>
        <taxon>Mycena</taxon>
    </lineage>
</organism>